<sequence length="67" mass="7321">MFSFLDSFVAMVEIHELTLTDTSMRCDCPVWSAFVAAKPNGEGLARRNGRQHTSTATPPSLPKPPDS</sequence>
<proteinExistence type="predicted"/>
<evidence type="ECO:0000313" key="2">
    <source>
        <dbReference type="EMBL" id="ELQ37698.1"/>
    </source>
</evidence>
<protein>
    <submittedName>
        <fullName evidence="2">Uncharacterized protein</fullName>
    </submittedName>
</protein>
<dbReference type="EMBL" id="JH793182">
    <property type="protein sequence ID" value="ELQ37698.1"/>
    <property type="molecule type" value="Genomic_DNA"/>
</dbReference>
<dbReference type="AlphaFoldDB" id="A0AA97NWT9"/>
<name>A0AA97NWT9_PYRO3</name>
<gene>
    <name evidence="2" type="ORF">OOU_Y34scaffold00582g1</name>
</gene>
<evidence type="ECO:0000256" key="1">
    <source>
        <dbReference type="SAM" id="MobiDB-lite"/>
    </source>
</evidence>
<reference evidence="2" key="1">
    <citation type="journal article" date="2012" name="PLoS Genet.">
        <title>Comparative analysis of the genomes of two field isolates of the rice blast fungus Magnaporthe oryzae.</title>
        <authorList>
            <person name="Xue M."/>
            <person name="Yang J."/>
            <person name="Li Z."/>
            <person name="Hu S."/>
            <person name="Yao N."/>
            <person name="Dean R.A."/>
            <person name="Zhao W."/>
            <person name="Shen M."/>
            <person name="Zhang H."/>
            <person name="Li C."/>
            <person name="Liu L."/>
            <person name="Cao L."/>
            <person name="Xu X."/>
            <person name="Xing Y."/>
            <person name="Hsiang T."/>
            <person name="Zhang Z."/>
            <person name="Xu J.R."/>
            <person name="Peng Y.L."/>
        </authorList>
    </citation>
    <scope>NUCLEOTIDE SEQUENCE</scope>
    <source>
        <strain evidence="2">Y34</strain>
    </source>
</reference>
<organism evidence="2">
    <name type="scientific">Pyricularia oryzae (strain Y34)</name>
    <name type="common">Rice blast fungus</name>
    <name type="synonym">Magnaporthe oryzae</name>
    <dbReference type="NCBI Taxonomy" id="1143189"/>
    <lineage>
        <taxon>Eukaryota</taxon>
        <taxon>Fungi</taxon>
        <taxon>Dikarya</taxon>
        <taxon>Ascomycota</taxon>
        <taxon>Pezizomycotina</taxon>
        <taxon>Sordariomycetes</taxon>
        <taxon>Sordariomycetidae</taxon>
        <taxon>Magnaporthales</taxon>
        <taxon>Pyriculariaceae</taxon>
        <taxon>Pyricularia</taxon>
    </lineage>
</organism>
<accession>A0AA97NWT9</accession>
<dbReference type="Proteomes" id="UP000011086">
    <property type="component" value="Unassembled WGS sequence"/>
</dbReference>
<feature type="region of interest" description="Disordered" evidence="1">
    <location>
        <begin position="42"/>
        <end position="67"/>
    </location>
</feature>